<proteinExistence type="predicted"/>
<name>A0ACB7J2D8_PLECO</name>
<evidence type="ECO:0000313" key="2">
    <source>
        <dbReference type="Proteomes" id="UP000824881"/>
    </source>
</evidence>
<dbReference type="EMBL" id="WQMT02000003">
    <property type="protein sequence ID" value="KAG9224425.1"/>
    <property type="molecule type" value="Genomic_DNA"/>
</dbReference>
<organism evidence="1 2">
    <name type="scientific">Pleurotus cornucopiae</name>
    <name type="common">Cornucopia mushroom</name>
    <dbReference type="NCBI Taxonomy" id="5321"/>
    <lineage>
        <taxon>Eukaryota</taxon>
        <taxon>Fungi</taxon>
        <taxon>Dikarya</taxon>
        <taxon>Basidiomycota</taxon>
        <taxon>Agaricomycotina</taxon>
        <taxon>Agaricomycetes</taxon>
        <taxon>Agaricomycetidae</taxon>
        <taxon>Agaricales</taxon>
        <taxon>Pleurotineae</taxon>
        <taxon>Pleurotaceae</taxon>
        <taxon>Pleurotus</taxon>
    </lineage>
</organism>
<reference evidence="1 2" key="1">
    <citation type="journal article" date="2021" name="Appl. Environ. Microbiol.">
        <title>Genetic linkage and physical mapping for an oyster mushroom Pleurotus cornucopiae and QTL analysis for the trait cap color.</title>
        <authorList>
            <person name="Zhang Y."/>
            <person name="Gao W."/>
            <person name="Sonnenberg A."/>
            <person name="Chen Q."/>
            <person name="Zhang J."/>
            <person name="Huang C."/>
        </authorList>
    </citation>
    <scope>NUCLEOTIDE SEQUENCE [LARGE SCALE GENOMIC DNA]</scope>
    <source>
        <strain evidence="1">CCMSSC00406</strain>
    </source>
</reference>
<accession>A0ACB7J2D8</accession>
<gene>
    <name evidence="1" type="ORF">CCMSSC00406_0009467</name>
</gene>
<comment type="caution">
    <text evidence="1">The sequence shown here is derived from an EMBL/GenBank/DDBJ whole genome shotgun (WGS) entry which is preliminary data.</text>
</comment>
<keyword evidence="2" id="KW-1185">Reference proteome</keyword>
<protein>
    <submittedName>
        <fullName evidence="1">Uncharacterized protein</fullName>
    </submittedName>
</protein>
<dbReference type="Proteomes" id="UP000824881">
    <property type="component" value="Unassembled WGS sequence"/>
</dbReference>
<sequence>MHFLSALAIVFTAFKCTVAVDPGRNALGIGFSDILEAAIHKDYGPVIFDGLAKDDCSAGDCLVTVFGTTTCIITIIVDPKRRPEDIFRCAPAEEICPCLECYPTDVIDYCHKWGLCEEQTKAKLFSKVYLGIASESEGKRAEGLGPVIATWKGDLDPGASVQACAPAKPLAFNTQYSVAAWIGGLVDWWDPNSLDSQLACLRCVACYICRLVVSRYAHSDIYENREPTKPRVNARQAASSPLHTCEPPPTSSLHPFFPLHPISSEAALVVVTADPALARSSPSSSAPMAPYPLVFIRHTSTTLLRHRLRTTSRTRLPHLHIDANQRLLGPNTRPHSPSLNADVATGPHCALWRYGHALVEPGELRVLSAGADILF</sequence>
<evidence type="ECO:0000313" key="1">
    <source>
        <dbReference type="EMBL" id="KAG9224425.1"/>
    </source>
</evidence>